<evidence type="ECO:0000313" key="3">
    <source>
        <dbReference type="Proteomes" id="UP000326950"/>
    </source>
</evidence>
<accession>A0A5N6UQ08</accession>
<organism evidence="2 3">
    <name type="scientific">Aspergillus tamarii</name>
    <dbReference type="NCBI Taxonomy" id="41984"/>
    <lineage>
        <taxon>Eukaryota</taxon>
        <taxon>Fungi</taxon>
        <taxon>Dikarya</taxon>
        <taxon>Ascomycota</taxon>
        <taxon>Pezizomycotina</taxon>
        <taxon>Eurotiomycetes</taxon>
        <taxon>Eurotiomycetidae</taxon>
        <taxon>Eurotiales</taxon>
        <taxon>Aspergillaceae</taxon>
        <taxon>Aspergillus</taxon>
        <taxon>Aspergillus subgen. Circumdati</taxon>
    </lineage>
</organism>
<reference evidence="2 3" key="1">
    <citation type="submission" date="2019-04" db="EMBL/GenBank/DDBJ databases">
        <title>Friends and foes A comparative genomics study of 23 Aspergillus species from section Flavi.</title>
        <authorList>
            <consortium name="DOE Joint Genome Institute"/>
            <person name="Kjaerbolling I."/>
            <person name="Vesth T."/>
            <person name="Frisvad J.C."/>
            <person name="Nybo J.L."/>
            <person name="Theobald S."/>
            <person name="Kildgaard S."/>
            <person name="Isbrandt T."/>
            <person name="Kuo A."/>
            <person name="Sato A."/>
            <person name="Lyhne E.K."/>
            <person name="Kogle M.E."/>
            <person name="Wiebenga A."/>
            <person name="Kun R.S."/>
            <person name="Lubbers R.J."/>
            <person name="Makela M.R."/>
            <person name="Barry K."/>
            <person name="Chovatia M."/>
            <person name="Clum A."/>
            <person name="Daum C."/>
            <person name="Haridas S."/>
            <person name="He G."/>
            <person name="LaButti K."/>
            <person name="Lipzen A."/>
            <person name="Mondo S."/>
            <person name="Riley R."/>
            <person name="Salamov A."/>
            <person name="Simmons B.A."/>
            <person name="Magnuson J.K."/>
            <person name="Henrissat B."/>
            <person name="Mortensen U.H."/>
            <person name="Larsen T.O."/>
            <person name="Devries R.P."/>
            <person name="Grigoriev I.V."/>
            <person name="Machida M."/>
            <person name="Baker S.E."/>
            <person name="Andersen M.R."/>
        </authorList>
    </citation>
    <scope>NUCLEOTIDE SEQUENCE [LARGE SCALE GENOMIC DNA]</scope>
    <source>
        <strain evidence="2 3">CBS 117626</strain>
    </source>
</reference>
<keyword evidence="1" id="KW-0472">Membrane</keyword>
<protein>
    <submittedName>
        <fullName evidence="2">Uncharacterized protein</fullName>
    </submittedName>
</protein>
<dbReference type="Proteomes" id="UP000326950">
    <property type="component" value="Unassembled WGS sequence"/>
</dbReference>
<evidence type="ECO:0000256" key="1">
    <source>
        <dbReference type="SAM" id="Phobius"/>
    </source>
</evidence>
<proteinExistence type="predicted"/>
<keyword evidence="1" id="KW-1133">Transmembrane helix</keyword>
<feature type="transmembrane region" description="Helical" evidence="1">
    <location>
        <begin position="42"/>
        <end position="61"/>
    </location>
</feature>
<evidence type="ECO:0000313" key="2">
    <source>
        <dbReference type="EMBL" id="KAE8160523.1"/>
    </source>
</evidence>
<sequence>MCSCEIMILRMPRTTPSISESRIEISSVETTLRPDKCNNMDLMIVVTLTYVLAPGLLTYGYQDIQMLSSQKQEKPMQAKTNTKYQVFVSFLIRLFTGERSHNPRKQVCSAI</sequence>
<name>A0A5N6UQ08_ASPTM</name>
<gene>
    <name evidence="2" type="ORF">BDV40DRAFT_270439</name>
</gene>
<dbReference type="AlphaFoldDB" id="A0A5N6UQ08"/>
<keyword evidence="3" id="KW-1185">Reference proteome</keyword>
<dbReference type="EMBL" id="ML738656">
    <property type="protein sequence ID" value="KAE8160523.1"/>
    <property type="molecule type" value="Genomic_DNA"/>
</dbReference>
<keyword evidence="1" id="KW-0812">Transmembrane</keyword>